<feature type="compositionally biased region" description="Basic and acidic residues" evidence="1">
    <location>
        <begin position="84"/>
        <end position="96"/>
    </location>
</feature>
<feature type="compositionally biased region" description="Basic residues" evidence="1">
    <location>
        <begin position="97"/>
        <end position="107"/>
    </location>
</feature>
<accession>A0A562ZPX5</accession>
<reference evidence="2 3" key="1">
    <citation type="submission" date="2019-07" db="EMBL/GenBank/DDBJ databases">
        <title>Caenimonas sedimenti sp. nov., isolated from activated sludge.</title>
        <authorList>
            <person name="Xu J."/>
        </authorList>
    </citation>
    <scope>NUCLEOTIDE SEQUENCE [LARGE SCALE GENOMIC DNA]</scope>
    <source>
        <strain evidence="2 3">HX-9-20</strain>
    </source>
</reference>
<keyword evidence="3" id="KW-1185">Reference proteome</keyword>
<comment type="caution">
    <text evidence="2">The sequence shown here is derived from an EMBL/GenBank/DDBJ whole genome shotgun (WGS) entry which is preliminary data.</text>
</comment>
<feature type="region of interest" description="Disordered" evidence="1">
    <location>
        <begin position="70"/>
        <end position="107"/>
    </location>
</feature>
<evidence type="ECO:0000313" key="2">
    <source>
        <dbReference type="EMBL" id="TWO70583.1"/>
    </source>
</evidence>
<dbReference type="RefSeq" id="WP_145893575.1">
    <property type="nucleotide sequence ID" value="NZ_VOBQ01000011.1"/>
</dbReference>
<gene>
    <name evidence="2" type="ORF">FN976_13545</name>
</gene>
<dbReference type="AlphaFoldDB" id="A0A562ZPX5"/>
<dbReference type="EMBL" id="VOBQ01000011">
    <property type="protein sequence ID" value="TWO70583.1"/>
    <property type="molecule type" value="Genomic_DNA"/>
</dbReference>
<evidence type="ECO:0000256" key="1">
    <source>
        <dbReference type="SAM" id="MobiDB-lite"/>
    </source>
</evidence>
<sequence length="107" mass="12078">MSSSLTSLRRTYSLARVHHPSPRLVQLHGDYRRLKSAYDRQLAEDADHEVALAMILGDLIPVERQLAEMLQRAEQQPANAPSLRGERAVARASERAPKKRRSAKPRA</sequence>
<proteinExistence type="predicted"/>
<dbReference type="Proteomes" id="UP000318199">
    <property type="component" value="Unassembled WGS sequence"/>
</dbReference>
<organism evidence="2 3">
    <name type="scientific">Caenimonas sedimenti</name>
    <dbReference type="NCBI Taxonomy" id="2596921"/>
    <lineage>
        <taxon>Bacteria</taxon>
        <taxon>Pseudomonadati</taxon>
        <taxon>Pseudomonadota</taxon>
        <taxon>Betaproteobacteria</taxon>
        <taxon>Burkholderiales</taxon>
        <taxon>Comamonadaceae</taxon>
        <taxon>Caenimonas</taxon>
    </lineage>
</organism>
<name>A0A562ZPX5_9BURK</name>
<protein>
    <submittedName>
        <fullName evidence="2">Uncharacterized protein</fullName>
    </submittedName>
</protein>
<evidence type="ECO:0000313" key="3">
    <source>
        <dbReference type="Proteomes" id="UP000318199"/>
    </source>
</evidence>